<dbReference type="EMBL" id="BSTK01000006">
    <property type="protein sequence ID" value="GLY86654.1"/>
    <property type="molecule type" value="Genomic_DNA"/>
</dbReference>
<dbReference type="RefSeq" id="WP_285575011.1">
    <property type="nucleotide sequence ID" value="NZ_BSTK01000006.1"/>
</dbReference>
<keyword evidence="3" id="KW-1185">Reference proteome</keyword>
<evidence type="ECO:0000256" key="1">
    <source>
        <dbReference type="SAM" id="Phobius"/>
    </source>
</evidence>
<keyword evidence="1" id="KW-0812">Transmembrane</keyword>
<reference evidence="2" key="1">
    <citation type="submission" date="2023-03" db="EMBL/GenBank/DDBJ databases">
        <title>Actinoallomurus iriomotensis NBRC 103684.</title>
        <authorList>
            <person name="Ichikawa N."/>
            <person name="Sato H."/>
            <person name="Tonouchi N."/>
        </authorList>
    </citation>
    <scope>NUCLEOTIDE SEQUENCE</scope>
    <source>
        <strain evidence="2">NBRC 103684</strain>
    </source>
</reference>
<dbReference type="AlphaFoldDB" id="A0A9W6S3Z0"/>
<accession>A0A9W6S3Z0</accession>
<proteinExistence type="predicted"/>
<gene>
    <name evidence="2" type="ORF">Airi02_045830</name>
</gene>
<comment type="caution">
    <text evidence="2">The sequence shown here is derived from an EMBL/GenBank/DDBJ whole genome shotgun (WGS) entry which is preliminary data.</text>
</comment>
<feature type="transmembrane region" description="Helical" evidence="1">
    <location>
        <begin position="65"/>
        <end position="85"/>
    </location>
</feature>
<keyword evidence="1" id="KW-0472">Membrane</keyword>
<keyword evidence="1" id="KW-1133">Transmembrane helix</keyword>
<evidence type="ECO:0000313" key="2">
    <source>
        <dbReference type="EMBL" id="GLY86654.1"/>
    </source>
</evidence>
<dbReference type="Proteomes" id="UP001165074">
    <property type="component" value="Unassembled WGS sequence"/>
</dbReference>
<feature type="transmembrane region" description="Helical" evidence="1">
    <location>
        <begin position="97"/>
        <end position="121"/>
    </location>
</feature>
<organism evidence="2 3">
    <name type="scientific">Actinoallomurus iriomotensis</name>
    <dbReference type="NCBI Taxonomy" id="478107"/>
    <lineage>
        <taxon>Bacteria</taxon>
        <taxon>Bacillati</taxon>
        <taxon>Actinomycetota</taxon>
        <taxon>Actinomycetes</taxon>
        <taxon>Streptosporangiales</taxon>
        <taxon>Thermomonosporaceae</taxon>
        <taxon>Actinoallomurus</taxon>
    </lineage>
</organism>
<evidence type="ECO:0000313" key="3">
    <source>
        <dbReference type="Proteomes" id="UP001165074"/>
    </source>
</evidence>
<name>A0A9W6S3Z0_9ACTN</name>
<protein>
    <submittedName>
        <fullName evidence="2">Uncharacterized protein</fullName>
    </submittedName>
</protein>
<sequence length="122" mass="13096">MFNVMVPWASDILLSVPHHARVATHVPFTEAAHHILADGNIPDPGSPETPPGSTKILTGLRWMKWVGYLTCVGAFIGLGVNMAIHHRRSEGGRHLTGMGWVFLGVIFIGSSTAFVSTIAGLK</sequence>